<protein>
    <recommendedName>
        <fullName evidence="5">Malate dehydrogenase</fullName>
        <ecNumber evidence="5">1.1.1.37</ecNumber>
    </recommendedName>
</protein>
<comment type="similarity">
    <text evidence="1">Belongs to the LDH/MDH superfamily. MDH type 2 family.</text>
</comment>
<dbReference type="OrthoDB" id="4069699at2759"/>
<dbReference type="GO" id="GO:0006108">
    <property type="term" value="P:malate metabolic process"/>
    <property type="evidence" value="ECO:0007669"/>
    <property type="project" value="InterPro"/>
</dbReference>
<dbReference type="InterPro" id="IPR010945">
    <property type="entry name" value="Malate_DH_type2"/>
</dbReference>
<dbReference type="SUPFAM" id="SSF56327">
    <property type="entry name" value="LDH C-terminal domain-like"/>
    <property type="match status" value="1"/>
</dbReference>
<feature type="domain" description="Lactate/malate dehydrogenase N-terminal" evidence="6">
    <location>
        <begin position="85"/>
        <end position="232"/>
    </location>
</feature>
<sequence>MYEVIISSINCSSSSLPLAKIVKFTHHGLQNPKQEIRGKVVAKCTTGSLKRVRTYITSVARSVLFRLSLLQDYAFNKDKMPKDPIKVCITGAAGQIAYSLLYSVAKGDVFGNDQPLILTLLDIQPMLGALGGVCMELQDCAFPLLKEAIPTADGKEAFTNIDVAILVGAFPRKQGMERKDLLQANAKIFESQGKSLDQYAKKSVKILVVGNPANTNCCILKHFAPSIPANNFSCLTRLDQNRACAQIAMRLKTSAQNVRNVTIWGNHSSTQYPDVRHASVTLDGVNYKPVRELINDDNWLHGEFITVRNFVL</sequence>
<dbReference type="Gene3D" id="3.40.50.720">
    <property type="entry name" value="NAD(P)-binding Rossmann-like Domain"/>
    <property type="match status" value="1"/>
</dbReference>
<dbReference type="NCBIfam" id="NF003916">
    <property type="entry name" value="PRK05442.1"/>
    <property type="match status" value="1"/>
</dbReference>
<reference evidence="8" key="1">
    <citation type="submission" date="2020-04" db="EMBL/GenBank/DDBJ databases">
        <authorList>
            <person name="Alioto T."/>
            <person name="Alioto T."/>
            <person name="Gomez Garrido J."/>
        </authorList>
    </citation>
    <scope>NUCLEOTIDE SEQUENCE</scope>
    <source>
        <strain evidence="8">A484AB</strain>
    </source>
</reference>
<keyword evidence="5" id="KW-0816">Tricarboxylic acid cycle</keyword>
<dbReference type="Pfam" id="PF00056">
    <property type="entry name" value="Ldh_1_N"/>
    <property type="match status" value="1"/>
</dbReference>
<evidence type="ECO:0000256" key="2">
    <source>
        <dbReference type="ARBA" id="ARBA00023002"/>
    </source>
</evidence>
<evidence type="ECO:0000256" key="4">
    <source>
        <dbReference type="RuleBase" id="RU003369"/>
    </source>
</evidence>
<evidence type="ECO:0000256" key="5">
    <source>
        <dbReference type="RuleBase" id="RU003405"/>
    </source>
</evidence>
<accession>A0A7D9DVT1</accession>
<dbReference type="AlphaFoldDB" id="A0A7D9DVT1"/>
<evidence type="ECO:0000259" key="6">
    <source>
        <dbReference type="Pfam" id="PF00056"/>
    </source>
</evidence>
<evidence type="ECO:0000313" key="8">
    <source>
        <dbReference type="EMBL" id="CAB3995233.1"/>
    </source>
</evidence>
<dbReference type="PANTHER" id="PTHR23382">
    <property type="entry name" value="MALATE DEHYDROGENASE"/>
    <property type="match status" value="1"/>
</dbReference>
<dbReference type="EMBL" id="CACRXK020002625">
    <property type="protein sequence ID" value="CAB3995233.1"/>
    <property type="molecule type" value="Genomic_DNA"/>
</dbReference>
<name>A0A7D9DVT1_PARCT</name>
<dbReference type="FunFam" id="3.40.50.720:FF:000010">
    <property type="entry name" value="Malate dehydrogenase"/>
    <property type="match status" value="1"/>
</dbReference>
<dbReference type="GO" id="GO:0006099">
    <property type="term" value="P:tricarboxylic acid cycle"/>
    <property type="evidence" value="ECO:0007669"/>
    <property type="project" value="UniProtKB-KW"/>
</dbReference>
<evidence type="ECO:0000259" key="7">
    <source>
        <dbReference type="Pfam" id="PF02866"/>
    </source>
</evidence>
<dbReference type="PROSITE" id="PS00068">
    <property type="entry name" value="MDH"/>
    <property type="match status" value="1"/>
</dbReference>
<keyword evidence="2 4" id="KW-0560">Oxidoreductase</keyword>
<comment type="caution">
    <text evidence="8">The sequence shown here is derived from an EMBL/GenBank/DDBJ whole genome shotgun (WGS) entry which is preliminary data.</text>
</comment>
<dbReference type="InterPro" id="IPR001236">
    <property type="entry name" value="Lactate/malate_DH_N"/>
</dbReference>
<proteinExistence type="inferred from homology"/>
<dbReference type="InterPro" id="IPR015955">
    <property type="entry name" value="Lactate_DH/Glyco_Ohase_4_C"/>
</dbReference>
<dbReference type="InterPro" id="IPR001252">
    <property type="entry name" value="Malate_DH_AS"/>
</dbReference>
<dbReference type="Pfam" id="PF02866">
    <property type="entry name" value="Ldh_1_C"/>
    <property type="match status" value="1"/>
</dbReference>
<dbReference type="SUPFAM" id="SSF51735">
    <property type="entry name" value="NAD(P)-binding Rossmann-fold domains"/>
    <property type="match status" value="1"/>
</dbReference>
<dbReference type="InterPro" id="IPR036291">
    <property type="entry name" value="NAD(P)-bd_dom_sf"/>
</dbReference>
<dbReference type="Proteomes" id="UP001152795">
    <property type="component" value="Unassembled WGS sequence"/>
</dbReference>
<organism evidence="8 9">
    <name type="scientific">Paramuricea clavata</name>
    <name type="common">Red gorgonian</name>
    <name type="synonym">Violescent sea-whip</name>
    <dbReference type="NCBI Taxonomy" id="317549"/>
    <lineage>
        <taxon>Eukaryota</taxon>
        <taxon>Metazoa</taxon>
        <taxon>Cnidaria</taxon>
        <taxon>Anthozoa</taxon>
        <taxon>Octocorallia</taxon>
        <taxon>Malacalcyonacea</taxon>
        <taxon>Plexauridae</taxon>
        <taxon>Paramuricea</taxon>
    </lineage>
</organism>
<dbReference type="InterPro" id="IPR022383">
    <property type="entry name" value="Lactate/malate_DH_C"/>
</dbReference>
<gene>
    <name evidence="8" type="ORF">PACLA_8A060719</name>
</gene>
<comment type="catalytic activity">
    <reaction evidence="5">
        <text>(S)-malate + NAD(+) = oxaloacetate + NADH + H(+)</text>
        <dbReference type="Rhea" id="RHEA:21432"/>
        <dbReference type="ChEBI" id="CHEBI:15378"/>
        <dbReference type="ChEBI" id="CHEBI:15589"/>
        <dbReference type="ChEBI" id="CHEBI:16452"/>
        <dbReference type="ChEBI" id="CHEBI:57540"/>
        <dbReference type="ChEBI" id="CHEBI:57945"/>
        <dbReference type="EC" id="1.1.1.37"/>
    </reaction>
</comment>
<evidence type="ECO:0000313" key="9">
    <source>
        <dbReference type="Proteomes" id="UP001152795"/>
    </source>
</evidence>
<dbReference type="Gene3D" id="3.90.110.10">
    <property type="entry name" value="Lactate dehydrogenase/glycoside hydrolase, family 4, C-terminal"/>
    <property type="match status" value="1"/>
</dbReference>
<feature type="domain" description="Lactate/malate dehydrogenase C-terminal" evidence="7">
    <location>
        <begin position="236"/>
        <end position="306"/>
    </location>
</feature>
<evidence type="ECO:0000256" key="1">
    <source>
        <dbReference type="ARBA" id="ARBA00009613"/>
    </source>
</evidence>
<keyword evidence="9" id="KW-1185">Reference proteome</keyword>
<dbReference type="GO" id="GO:0030060">
    <property type="term" value="F:L-malate dehydrogenase (NAD+) activity"/>
    <property type="evidence" value="ECO:0007669"/>
    <property type="project" value="UniProtKB-EC"/>
</dbReference>
<dbReference type="EC" id="1.1.1.37" evidence="5"/>
<keyword evidence="3 5" id="KW-0520">NAD</keyword>
<evidence type="ECO:0000256" key="3">
    <source>
        <dbReference type="ARBA" id="ARBA00023027"/>
    </source>
</evidence>